<evidence type="ECO:0000256" key="1">
    <source>
        <dbReference type="SAM" id="SignalP"/>
    </source>
</evidence>
<gene>
    <name evidence="4" type="ORF">BSF38_00577</name>
</gene>
<sequence length="543" mass="59507">MRHGPRLVTIAVWSTFAVACFASLREVPGADPKPAAAKTKATASSELTAVIDKTFEDAWAKANVRPAPSADDAEFVRRVYLDLVGKIPRVYETLAFLDDPAPTAEKRAKLVEMLLESPAYLSRATETYRAMLLPEAETDAQVRNVLPTFEAWLRKKVVDNAGYDKIVREVLTVSLGGRGRRAGNALDPRASPSPLAFYIAKDAKPENLAASASRLFLGVRMECAQCHNHPFSHWKREEFWGLAVFFGGVTRQGGNQAFGQIRENESPREMVIPGTTRVARAALPGEAETKWRRGASGREVLADWITAPDNPYFARAAVNRVWARFFGVGLVEPVDDLRDENPSAHPELHDRLAREFREHGYDLKYLIRAITASKPYGLTSAVGRSELAPPQLFAAMPLRSLSPDQLFDSLSQATGLGTTGQDMIGGDARSRFSELFANRDEKSTEGQVSILQALSLMNGPLITSATSPETGNTLAAVVDSPFLDTAGKIESLYLSALSRRPRADESAAMTAFVQQGKSESDRAKALGDVFWALLNSPEFRFNH</sequence>
<dbReference type="InterPro" id="IPR011444">
    <property type="entry name" value="DUF1549"/>
</dbReference>
<reference evidence="5" key="1">
    <citation type="submission" date="2016-12" db="EMBL/GenBank/DDBJ databases">
        <title>Comparative genomics of four Isosphaeraceae planctomycetes: a common pool of plasmids and glycoside hydrolase genes.</title>
        <authorList>
            <person name="Ivanova A."/>
        </authorList>
    </citation>
    <scope>NUCLEOTIDE SEQUENCE [LARGE SCALE GENOMIC DNA]</scope>
    <source>
        <strain evidence="5">PX4</strain>
    </source>
</reference>
<feature type="domain" description="DUF1549" evidence="2">
    <location>
        <begin position="51"/>
        <end position="249"/>
    </location>
</feature>
<keyword evidence="1" id="KW-0732">Signal</keyword>
<feature type="chain" id="PRO_5012640224" description="DUF1553 domain-containing protein" evidence="1">
    <location>
        <begin position="20"/>
        <end position="543"/>
    </location>
</feature>
<evidence type="ECO:0000259" key="2">
    <source>
        <dbReference type="Pfam" id="PF07583"/>
    </source>
</evidence>
<dbReference type="Pfam" id="PF07587">
    <property type="entry name" value="PSD1"/>
    <property type="match status" value="1"/>
</dbReference>
<proteinExistence type="predicted"/>
<evidence type="ECO:0000259" key="3">
    <source>
        <dbReference type="Pfam" id="PF07587"/>
    </source>
</evidence>
<dbReference type="PROSITE" id="PS51257">
    <property type="entry name" value="PROKAR_LIPOPROTEIN"/>
    <property type="match status" value="1"/>
</dbReference>
<dbReference type="EMBL" id="CP019082">
    <property type="protein sequence ID" value="APW59163.1"/>
    <property type="molecule type" value="Genomic_DNA"/>
</dbReference>
<evidence type="ECO:0008006" key="6">
    <source>
        <dbReference type="Google" id="ProtNLM"/>
    </source>
</evidence>
<protein>
    <recommendedName>
        <fullName evidence="6">DUF1553 domain-containing protein</fullName>
    </recommendedName>
</protein>
<keyword evidence="5" id="KW-1185">Reference proteome</keyword>
<evidence type="ECO:0000313" key="4">
    <source>
        <dbReference type="EMBL" id="APW59163.1"/>
    </source>
</evidence>
<dbReference type="InterPro" id="IPR022655">
    <property type="entry name" value="DUF1553"/>
</dbReference>
<accession>A0A1U7CJU8</accession>
<organism evidence="4 5">
    <name type="scientific">Paludisphaera borealis</name>
    <dbReference type="NCBI Taxonomy" id="1387353"/>
    <lineage>
        <taxon>Bacteria</taxon>
        <taxon>Pseudomonadati</taxon>
        <taxon>Planctomycetota</taxon>
        <taxon>Planctomycetia</taxon>
        <taxon>Isosphaerales</taxon>
        <taxon>Isosphaeraceae</taxon>
        <taxon>Paludisphaera</taxon>
    </lineage>
</organism>
<dbReference type="KEGG" id="pbor:BSF38_00577"/>
<dbReference type="Pfam" id="PF07583">
    <property type="entry name" value="PSCyt2"/>
    <property type="match status" value="1"/>
</dbReference>
<feature type="signal peptide" evidence="1">
    <location>
        <begin position="1"/>
        <end position="19"/>
    </location>
</feature>
<evidence type="ECO:0000313" key="5">
    <source>
        <dbReference type="Proteomes" id="UP000186309"/>
    </source>
</evidence>
<dbReference type="PANTHER" id="PTHR35889">
    <property type="entry name" value="CYCLOINULO-OLIGOSACCHARIDE FRUCTANOTRANSFERASE-RELATED"/>
    <property type="match status" value="1"/>
</dbReference>
<dbReference type="STRING" id="1387353.BSF38_00577"/>
<dbReference type="AlphaFoldDB" id="A0A1U7CJU8"/>
<dbReference type="Proteomes" id="UP000186309">
    <property type="component" value="Chromosome"/>
</dbReference>
<feature type="domain" description="DUF1553" evidence="3">
    <location>
        <begin position="298"/>
        <end position="418"/>
    </location>
</feature>
<name>A0A1U7CJU8_9BACT</name>
<dbReference type="PANTHER" id="PTHR35889:SF3">
    <property type="entry name" value="F-BOX DOMAIN-CONTAINING PROTEIN"/>
    <property type="match status" value="1"/>
</dbReference>